<organism evidence="1 2">
    <name type="scientific">Fusarium austroafricanum</name>
    <dbReference type="NCBI Taxonomy" id="2364996"/>
    <lineage>
        <taxon>Eukaryota</taxon>
        <taxon>Fungi</taxon>
        <taxon>Dikarya</taxon>
        <taxon>Ascomycota</taxon>
        <taxon>Pezizomycotina</taxon>
        <taxon>Sordariomycetes</taxon>
        <taxon>Hypocreomycetidae</taxon>
        <taxon>Hypocreales</taxon>
        <taxon>Nectriaceae</taxon>
        <taxon>Fusarium</taxon>
        <taxon>Fusarium concolor species complex</taxon>
    </lineage>
</organism>
<comment type="caution">
    <text evidence="1">The sequence shown here is derived from an EMBL/GenBank/DDBJ whole genome shotgun (WGS) entry which is preliminary data.</text>
</comment>
<evidence type="ECO:0000313" key="1">
    <source>
        <dbReference type="EMBL" id="KAF4456500.1"/>
    </source>
</evidence>
<reference evidence="1" key="1">
    <citation type="submission" date="2020-01" db="EMBL/GenBank/DDBJ databases">
        <title>Identification and distribution of gene clusters putatively required for synthesis of sphingolipid metabolism inhibitors in phylogenetically diverse species of the filamentous fungus Fusarium.</title>
        <authorList>
            <person name="Kim H.-S."/>
            <person name="Busman M."/>
            <person name="Brown D.W."/>
            <person name="Divon H."/>
            <person name="Uhlig S."/>
            <person name="Proctor R.H."/>
        </authorList>
    </citation>
    <scope>NUCLEOTIDE SEQUENCE</scope>
    <source>
        <strain evidence="1">NRRL 53441</strain>
    </source>
</reference>
<keyword evidence="2" id="KW-1185">Reference proteome</keyword>
<protein>
    <submittedName>
        <fullName evidence="1">Uncharacterized protein</fullName>
    </submittedName>
</protein>
<accession>A0A8H4KUQ9</accession>
<evidence type="ECO:0000313" key="2">
    <source>
        <dbReference type="Proteomes" id="UP000605986"/>
    </source>
</evidence>
<dbReference type="AlphaFoldDB" id="A0A8H4KUQ9"/>
<dbReference type="EMBL" id="JAADJG010000055">
    <property type="protein sequence ID" value="KAF4456500.1"/>
    <property type="molecule type" value="Genomic_DNA"/>
</dbReference>
<dbReference type="Proteomes" id="UP000605986">
    <property type="component" value="Unassembled WGS sequence"/>
</dbReference>
<proteinExistence type="predicted"/>
<name>A0A8H4KUQ9_9HYPO</name>
<gene>
    <name evidence="1" type="ORF">F53441_1384</name>
</gene>
<sequence length="91" mass="10434">MSESKATRNRQAQAILIENTGFLIMLCGYYEPRGLKCWAKEGHSKCAQCTRRGRKCDGKGISILEADRFAAEKRRLEREEEVAENELLELQ</sequence>
<dbReference type="OrthoDB" id="5089423at2759"/>